<gene>
    <name evidence="1" type="ORF">V6N11_034522</name>
</gene>
<proteinExistence type="predicted"/>
<sequence length="147" mass="16227">MDKELAKAFSMEPIMKINDGKAWIGAGNGLGVFEAYRWKEDATSLETLAYSVREDMAFSSVSFKGEGLMNRQRMTVGWKLAKALYRWFGLGESLYGISLLPNYDANAVLVTKACVIDGKKATAGGMDEVILVPRVRRSLTNGFNMLS</sequence>
<reference evidence="1 2" key="1">
    <citation type="journal article" date="2024" name="G3 (Bethesda)">
        <title>Genome assembly of Hibiscus sabdariffa L. provides insights into metabolisms of medicinal natural products.</title>
        <authorList>
            <person name="Kim T."/>
        </authorList>
    </citation>
    <scope>NUCLEOTIDE SEQUENCE [LARGE SCALE GENOMIC DNA]</scope>
    <source>
        <strain evidence="1">TK-2024</strain>
        <tissue evidence="1">Old leaves</tissue>
    </source>
</reference>
<accession>A0ABR2NHJ6</accession>
<organism evidence="1 2">
    <name type="scientific">Hibiscus sabdariffa</name>
    <name type="common">roselle</name>
    <dbReference type="NCBI Taxonomy" id="183260"/>
    <lineage>
        <taxon>Eukaryota</taxon>
        <taxon>Viridiplantae</taxon>
        <taxon>Streptophyta</taxon>
        <taxon>Embryophyta</taxon>
        <taxon>Tracheophyta</taxon>
        <taxon>Spermatophyta</taxon>
        <taxon>Magnoliopsida</taxon>
        <taxon>eudicotyledons</taxon>
        <taxon>Gunneridae</taxon>
        <taxon>Pentapetalae</taxon>
        <taxon>rosids</taxon>
        <taxon>malvids</taxon>
        <taxon>Malvales</taxon>
        <taxon>Malvaceae</taxon>
        <taxon>Malvoideae</taxon>
        <taxon>Hibiscus</taxon>
    </lineage>
</organism>
<keyword evidence="2" id="KW-1185">Reference proteome</keyword>
<comment type="caution">
    <text evidence="1">The sequence shown here is derived from an EMBL/GenBank/DDBJ whole genome shotgun (WGS) entry which is preliminary data.</text>
</comment>
<evidence type="ECO:0000313" key="1">
    <source>
        <dbReference type="EMBL" id="KAK8975513.1"/>
    </source>
</evidence>
<name>A0ABR2NHJ6_9ROSI</name>
<protein>
    <submittedName>
        <fullName evidence="1">Uncharacterized protein</fullName>
    </submittedName>
</protein>
<dbReference type="Proteomes" id="UP001396334">
    <property type="component" value="Unassembled WGS sequence"/>
</dbReference>
<dbReference type="EMBL" id="JBBPBN010000144">
    <property type="protein sequence ID" value="KAK8975513.1"/>
    <property type="molecule type" value="Genomic_DNA"/>
</dbReference>
<evidence type="ECO:0000313" key="2">
    <source>
        <dbReference type="Proteomes" id="UP001396334"/>
    </source>
</evidence>